<dbReference type="InterPro" id="IPR016024">
    <property type="entry name" value="ARM-type_fold"/>
</dbReference>
<dbReference type="InterPro" id="IPR011989">
    <property type="entry name" value="ARM-like"/>
</dbReference>
<proteinExistence type="predicted"/>
<dbReference type="Pfam" id="PF07539">
    <property type="entry name" value="UTP20_N"/>
    <property type="match status" value="1"/>
</dbReference>
<evidence type="ECO:0000313" key="6">
    <source>
        <dbReference type="Proteomes" id="UP001210925"/>
    </source>
</evidence>
<evidence type="ECO:0000259" key="2">
    <source>
        <dbReference type="Pfam" id="PF07539"/>
    </source>
</evidence>
<dbReference type="Pfam" id="PF20416">
    <property type="entry name" value="UTP20"/>
    <property type="match status" value="1"/>
</dbReference>
<feature type="compositionally biased region" description="Acidic residues" evidence="1">
    <location>
        <begin position="1659"/>
        <end position="1678"/>
    </location>
</feature>
<comment type="caution">
    <text evidence="5">The sequence shown here is derived from an EMBL/GenBank/DDBJ whole genome shotgun (WGS) entry which is preliminary data.</text>
</comment>
<dbReference type="InterPro" id="IPR046523">
    <property type="entry name" value="UTP20_dom"/>
</dbReference>
<evidence type="ECO:0000313" key="5">
    <source>
        <dbReference type="EMBL" id="KAJ3260764.1"/>
    </source>
</evidence>
<accession>A0AAD5Y5L5</accession>
<name>A0AAD5Y5L5_9FUNG</name>
<dbReference type="PANTHER" id="PTHR17695:SF11">
    <property type="entry name" value="SMALL SUBUNIT PROCESSOME COMPONENT 20 HOMOLOG"/>
    <property type="match status" value="1"/>
</dbReference>
<dbReference type="InterPro" id="IPR057525">
    <property type="entry name" value="UTP20_C"/>
</dbReference>
<gene>
    <name evidence="5" type="primary">UTP20</name>
    <name evidence="5" type="ORF">HK103_007327</name>
</gene>
<dbReference type="InterPro" id="IPR052575">
    <property type="entry name" value="SSU_processome_comp_20"/>
</dbReference>
<feature type="domain" description="U3 small nucleolar RNA-associated protein 20 C-terminal" evidence="4">
    <location>
        <begin position="2321"/>
        <end position="2607"/>
    </location>
</feature>
<dbReference type="GO" id="GO:0030686">
    <property type="term" value="C:90S preribosome"/>
    <property type="evidence" value="ECO:0007669"/>
    <property type="project" value="TreeGrafter"/>
</dbReference>
<sequence>MEVKQLNKHGSNRFKFQSFNDRIKDVKINIHKVQKQEETESFFMSEYDKYLELNLTNEYREYQQQIRSISRSLVEILYHKDQIVEISIQYLDHESCIEPILSLLIALIQDLQSEVYGSIPPVLTKIVSIINYKTPPEILDVIFTSISTIFKYLQTQLTEDLDKIFDIFMPLFRNEKLHIRLFASEAFGFILRKSKQPSSIYQYILGTLDNEMDIDEIPQGEDSEPVKHNVYIESVAMVFFETLKVNQQFYSRSPLIIQALIEVSFKSIQTTKPVLEKLFILIGHFGSKETMTDFWLTIYKILDELIRNEKTQELSVIIDLLTIWTGLRKGTRIANYKELLDRIQLVNDYTLAKYSDKETFSMQNDLVRGGLKLFAVFLLSSPLPETLASKKLLDRVSGVKNTRLSIEFYNFLLDKSYQYFGRLLLPDILRMIQDNWDHDCKSCITFLSCLFEHHEIRTILHTTTHSLIASNGLIKNSVIPGLVIKKLESVHFSNSISEDEIENVGTIYSCLSALSYFEFEFAEYFRIVTSLIIKLLKIIEKGDDSQYDADILQGERMQVLQSLVGHLVTKVGDFSVKTRNVESLKDFLPTVLKMLPKCASNVGYLKGMFSVYEALKPIYPELLDSGCLDSILVTLKSNIASFDSNIRLETMKILALFTAAEVLPTSSYSGPCSVFEICCQLESTPNSIEYEREKPILLRKLETLLTSNCIPPQYLFVIPKFCLAQYSVNFAPLWPQVTQTLVVCANFNSELFWSCFKSCLENVCRAEQPPPLSLQKISAPPLTKIDKRKAPLVSFECTNLNDWNRTWNFVVDSYANLALFNLQVFFNNTLPESPMVDFTNIYTLLIKSLGEMPSVMLAHSNFIVPLFLNIFNQEFDSDEESGTTHARRKISAYLTMFSKQKKPRKMHLHETLYSSFLNLLANGDGKLQQLALDCIYTWQYQGMVKYAEELNGLVSDERLRDTLAAVDITHVKTQLNHDEYEKLVIVVLRILYGKIVSRKGRNSSKTGIKARRTAIFNFLATMHESERIEMMNLMLEPFKLLIGQSEVKEYHVVPDLKLGSISSLKKQIGFLTVLEDFIKQLRTLVQPCLPSIMSTIINLLHYSEELVNLDQDEDFIKTQARQIRLLALKRLTILFSIDVDFDFTVYIPQIFTSVIDSRVDKFEIENTQAPSAVMELIGAWSKHINYVEYLKQFNGGLIRGLIMLLGAKKVQETVVSFVLNIVENIQDLHDEFPERKIVEKLLKGDLAILLEKCEYVLTLNFEDKSSNAKLNRDNISTRIIRLLSRVSSFVESSSVAEKLVNILMPFLKSSVKAVPESTKVEILQIFRHFIPFLPISKPSDTHYYQPISQLFSVLETREARSELLNVFKVFSQKEPELVNAYNHLENLNAQSLKRMDEPDFERRFQSYTQINQHDYKTLDLISWKPLLYNFVFFVKDPEEFSIRTAASFGIKRFIERSVKVQDEGESNNYKNYILRLIFPELKKGIKLPTLVVRQEFIILLGYLVQLHQALPEFQDMVCLLGIQSDDETNFFSNITHLQVHRRLRALRFLAQMAQEHKLSPNNVSNIFVSMVAHFIFESSRTHDHNVINEAVTTIGALCGVLKWGQYYASLKRFMNCFTLKPDLEKVLIRLVIQILDNFHFKMELPKDASEDIISKDEEPKEDGDEDDSSEMEVDQTQDEAEKVHSVVTQKLLPNLQRLLDVKNDETIPIRTPLAISITKLLKLLPQKSLHIHLPKLITTLCNILSSHLQSTRDSCRSTLVTISTMLGPDYLLYIIQGLQTALKRGYQLHVLGYTLHAIMAENVDKFPVESINNCVKPIVEISMHDIFGETGQEREVQELKGKMREIKTTKSYDTLEYLSRLMSFGELKEILLPIKAQMLEANQIKVIRQLEELFRKIALGLNSNPSVNIEEFMVFVHQLLSESLPLAQADIHEKDSTNKHIKVQLKRSDATVTMKYYESNVHLFIEFGLSLLLTSLKRERIVLNDKKHLQLLDPLVNHLGKSLYSKYASITVLAVKIFSLIIKAPLPNLPDTIPVAVKRIFQIIAKSGSTDSELIQQCFKLLTIVLRDCKQVKVPEKPIIALLGLLGPDLEDQNKQSNTFSLIRAILSRKIISNEMYDLMDKVAKVLVVSQSGQVRDLCRSSFMQFLVDYPHGNARMKKLMSYLVSNLEYEFESGRLSVLEFFKTAAVKLSDEVFNEHSDMLLLAIIMSLANDESAKCKEMAADLIKATVIRIGVNKMEKHIELVSKWFGQGQSEMQLISCQLIGILVEAFGEQSKLWLLKWFEHLNDALQICLDDWNENLEAISELDQELDKWEIGYMALKSISKILKVYPTVLFCENGDLWEKIVALMLHPHQWIRLICSQLLGSLFAHISPETRVVTKSSNQQQPHVVLDEEVKLKHLARKFCDQLDSDYVTSQLAKQIVKNLFFIAKTMIPFMDSNEQESEDEEDEHDESQETRKICGLLWLTKRLYYLARADAAKKRGIILRSSVFQWFAAVFNLIPKESSKEYLQLMVTTLYYTEKDETFKGEDADNLKQLASEVMALLQKQAGTTEYLEVYQSVHEKIQNSRREKKQQRNMLAITDPKTSAQMKIKKNEMKMKSRKRKAEEFASKKLKMSKSHRVRH</sequence>
<dbReference type="PANTHER" id="PTHR17695">
    <property type="entry name" value="SMALL SUBUNIT PROCESSOME COMPONENT 20 HOMOLOG"/>
    <property type="match status" value="1"/>
</dbReference>
<feature type="domain" description="U3 small nucleolar RNA-associated protein 20" evidence="3">
    <location>
        <begin position="1706"/>
        <end position="1920"/>
    </location>
</feature>
<feature type="compositionally biased region" description="Basic residues" evidence="1">
    <location>
        <begin position="2612"/>
        <end position="2624"/>
    </location>
</feature>
<dbReference type="Proteomes" id="UP001210925">
    <property type="component" value="Unassembled WGS sequence"/>
</dbReference>
<feature type="region of interest" description="Disordered" evidence="1">
    <location>
        <begin position="2594"/>
        <end position="2624"/>
    </location>
</feature>
<dbReference type="GO" id="GO:0032040">
    <property type="term" value="C:small-subunit processome"/>
    <property type="evidence" value="ECO:0007669"/>
    <property type="project" value="TreeGrafter"/>
</dbReference>
<dbReference type="SUPFAM" id="SSF48371">
    <property type="entry name" value="ARM repeat"/>
    <property type="match status" value="3"/>
</dbReference>
<feature type="region of interest" description="Disordered" evidence="1">
    <location>
        <begin position="1651"/>
        <end position="1679"/>
    </location>
</feature>
<feature type="compositionally biased region" description="Basic and acidic residues" evidence="1">
    <location>
        <begin position="2594"/>
        <end position="2611"/>
    </location>
</feature>
<feature type="domain" description="U3 small nucleolar RNA-associated protein 20 N-terminal" evidence="2">
    <location>
        <begin position="886"/>
        <end position="1486"/>
    </location>
</feature>
<evidence type="ECO:0000259" key="4">
    <source>
        <dbReference type="Pfam" id="PF23099"/>
    </source>
</evidence>
<evidence type="ECO:0000259" key="3">
    <source>
        <dbReference type="Pfam" id="PF20416"/>
    </source>
</evidence>
<organism evidence="5 6">
    <name type="scientific">Boothiomyces macroporosus</name>
    <dbReference type="NCBI Taxonomy" id="261099"/>
    <lineage>
        <taxon>Eukaryota</taxon>
        <taxon>Fungi</taxon>
        <taxon>Fungi incertae sedis</taxon>
        <taxon>Chytridiomycota</taxon>
        <taxon>Chytridiomycota incertae sedis</taxon>
        <taxon>Chytridiomycetes</taxon>
        <taxon>Rhizophydiales</taxon>
        <taxon>Terramycetaceae</taxon>
        <taxon>Boothiomyces</taxon>
    </lineage>
</organism>
<dbReference type="Pfam" id="PF23099">
    <property type="entry name" value="UTP20_C"/>
    <property type="match status" value="1"/>
</dbReference>
<dbReference type="InterPro" id="IPR011430">
    <property type="entry name" value="UTP20_N"/>
</dbReference>
<keyword evidence="6" id="KW-1185">Reference proteome</keyword>
<evidence type="ECO:0000256" key="1">
    <source>
        <dbReference type="SAM" id="MobiDB-lite"/>
    </source>
</evidence>
<reference evidence="5" key="1">
    <citation type="submission" date="2020-05" db="EMBL/GenBank/DDBJ databases">
        <title>Phylogenomic resolution of chytrid fungi.</title>
        <authorList>
            <person name="Stajich J.E."/>
            <person name="Amses K."/>
            <person name="Simmons R."/>
            <person name="Seto K."/>
            <person name="Myers J."/>
            <person name="Bonds A."/>
            <person name="Quandt C.A."/>
            <person name="Barry K."/>
            <person name="Liu P."/>
            <person name="Grigoriev I."/>
            <person name="Longcore J.E."/>
            <person name="James T.Y."/>
        </authorList>
    </citation>
    <scope>NUCLEOTIDE SEQUENCE</scope>
    <source>
        <strain evidence="5">PLAUS21</strain>
    </source>
</reference>
<protein>
    <submittedName>
        <fullName evidence="5">U3 snoRNP protein</fullName>
    </submittedName>
</protein>
<dbReference type="EMBL" id="JADGKB010000009">
    <property type="protein sequence ID" value="KAJ3260764.1"/>
    <property type="molecule type" value="Genomic_DNA"/>
</dbReference>
<dbReference type="Gene3D" id="1.25.10.10">
    <property type="entry name" value="Leucine-rich Repeat Variant"/>
    <property type="match status" value="2"/>
</dbReference>